<gene>
    <name evidence="2" type="ORF">HXX08_23440</name>
    <name evidence="3" type="ORF">OZ401_004373</name>
</gene>
<sequence>MKRNLSINTLLAIIMLLTVVATTAGTAQAADPPAGWHDTSVSLKYSNAFYSPARCFDGTSPNVYHFSGLYSDYPDFGTVSVNLATGAYDHSPNYFILCNPYTGYSYRLADEGSGVVYSPAFPNGRTIAHQVTHYATDGSLYVYSLQVNSQTVNGKVVYTSTFFASSDGGLNWTEGAQQLGGILRGITVAKADGRALYGFSQVKDAVAPNKMKYAIYFSADAGATWEKRSEHESTGIYFEPQVWFPPLPGFRPPVDYLAMMISNGGAGSSGGSTNYLSTDGGRTFQTMGSSGMSGSVSTFYSADGILRLKAAYMGSYQLERSKDGGATWQSLPIPAELLGDGKGVPPSLTVQAISDAPSSFLIGFTNLSGNLWYSGDSGTSWQKLGANMSILDVTPYAPFKLLAQRDGRLYTLELPAQSSRNMTNPAPADKGYYFVETRHNLSPLFRQYWEANGGTAQFGYAKTEPFREVNPSDGKIYVVQYFERNRFEYHPENKGTPYEILLGLLGVQFTEQQRASGNGAFNRFEDMRYPGATYFPQTGHNLRNSFKAYWDKNGGLSMYGYPISEEFNEVNPDDGKTYVVQYFERNRFEWHPENTGTRFEVLLGLLGNALLRQKGWQ</sequence>
<reference evidence="3" key="2">
    <citation type="journal article" date="2024" name="Nature">
        <title>Anoxygenic phototroph of the Chloroflexota uses a type I reaction centre.</title>
        <authorList>
            <person name="Tsuji J.M."/>
            <person name="Shaw N.A."/>
            <person name="Nagashima S."/>
            <person name="Venkiteswaran J.J."/>
            <person name="Schiff S.L."/>
            <person name="Watanabe T."/>
            <person name="Fukui M."/>
            <person name="Hanada S."/>
            <person name="Tank M."/>
            <person name="Neufeld J.D."/>
        </authorList>
    </citation>
    <scope>NUCLEOTIDE SEQUENCE</scope>
    <source>
        <strain evidence="3">L227-S17</strain>
    </source>
</reference>
<evidence type="ECO:0000313" key="4">
    <source>
        <dbReference type="Proteomes" id="UP000521676"/>
    </source>
</evidence>
<keyword evidence="1" id="KW-0732">Signal</keyword>
<reference evidence="2 4" key="1">
    <citation type="submission" date="2020-06" db="EMBL/GenBank/DDBJ databases">
        <title>Anoxygenic phototrophic Chloroflexota member uses a Type I reaction center.</title>
        <authorList>
            <person name="Tsuji J.M."/>
            <person name="Shaw N.A."/>
            <person name="Nagashima S."/>
            <person name="Venkiteswaran J."/>
            <person name="Schiff S.L."/>
            <person name="Hanada S."/>
            <person name="Tank M."/>
            <person name="Neufeld J.D."/>
        </authorList>
    </citation>
    <scope>NUCLEOTIDE SEQUENCE [LARGE SCALE GENOMIC DNA]</scope>
    <source>
        <strain evidence="2">L227-S17</strain>
    </source>
</reference>
<proteinExistence type="predicted"/>
<dbReference type="EMBL" id="JACATZ010000003">
    <property type="protein sequence ID" value="NWJ48824.1"/>
    <property type="molecule type" value="Genomic_DNA"/>
</dbReference>
<evidence type="ECO:0000313" key="3">
    <source>
        <dbReference type="EMBL" id="WJW68756.1"/>
    </source>
</evidence>
<feature type="signal peptide" evidence="1">
    <location>
        <begin position="1"/>
        <end position="29"/>
    </location>
</feature>
<dbReference type="EMBL" id="CP128400">
    <property type="protein sequence ID" value="WJW68756.1"/>
    <property type="molecule type" value="Genomic_DNA"/>
</dbReference>
<organism evidence="2 4">
    <name type="scientific">Candidatus Chlorohelix allophototropha</name>
    <dbReference type="NCBI Taxonomy" id="3003348"/>
    <lineage>
        <taxon>Bacteria</taxon>
        <taxon>Bacillati</taxon>
        <taxon>Chloroflexota</taxon>
        <taxon>Chloroflexia</taxon>
        <taxon>Candidatus Chloroheliales</taxon>
        <taxon>Candidatus Chloroheliaceae</taxon>
        <taxon>Candidatus Chlorohelix</taxon>
    </lineage>
</organism>
<dbReference type="Proteomes" id="UP000521676">
    <property type="component" value="Unassembled WGS sequence"/>
</dbReference>
<dbReference type="RefSeq" id="WP_341470661.1">
    <property type="nucleotide sequence ID" value="NZ_CP128400.1"/>
</dbReference>
<evidence type="ECO:0000313" key="5">
    <source>
        <dbReference type="Proteomes" id="UP001431572"/>
    </source>
</evidence>
<keyword evidence="5" id="KW-1185">Reference proteome</keyword>
<dbReference type="Proteomes" id="UP001431572">
    <property type="component" value="Chromosome 2"/>
</dbReference>
<dbReference type="InterPro" id="IPR015943">
    <property type="entry name" value="WD40/YVTN_repeat-like_dom_sf"/>
</dbReference>
<evidence type="ECO:0000256" key="1">
    <source>
        <dbReference type="SAM" id="SignalP"/>
    </source>
</evidence>
<name>A0A8T7M9T0_9CHLR</name>
<accession>A0A8T7M9T0</accession>
<dbReference type="Gene3D" id="2.130.10.10">
    <property type="entry name" value="YVTN repeat-like/Quinoprotein amine dehydrogenase"/>
    <property type="match status" value="1"/>
</dbReference>
<dbReference type="SUPFAM" id="SSF110296">
    <property type="entry name" value="Oligoxyloglucan reducing end-specific cellobiohydrolase"/>
    <property type="match status" value="1"/>
</dbReference>
<dbReference type="Gene3D" id="2.120.10.10">
    <property type="match status" value="1"/>
</dbReference>
<protein>
    <recommendedName>
        <fullName evidence="6">Exo-alpha-sialidase</fullName>
    </recommendedName>
</protein>
<evidence type="ECO:0008006" key="6">
    <source>
        <dbReference type="Google" id="ProtNLM"/>
    </source>
</evidence>
<evidence type="ECO:0000313" key="2">
    <source>
        <dbReference type="EMBL" id="NWJ48824.1"/>
    </source>
</evidence>
<feature type="chain" id="PRO_5035862474" description="Exo-alpha-sialidase" evidence="1">
    <location>
        <begin position="30"/>
        <end position="617"/>
    </location>
</feature>
<dbReference type="AlphaFoldDB" id="A0A8T7M9T0"/>